<evidence type="ECO:0000313" key="2">
    <source>
        <dbReference type="EMBL" id="MCQ4815110.1"/>
    </source>
</evidence>
<evidence type="ECO:0000256" key="1">
    <source>
        <dbReference type="SAM" id="SignalP"/>
    </source>
</evidence>
<dbReference type="RefSeq" id="WP_008709270.1">
    <property type="nucleotide sequence ID" value="NZ_CABKQM010000003.1"/>
</dbReference>
<feature type="chain" id="PRO_5043958257" evidence="1">
    <location>
        <begin position="27"/>
        <end position="398"/>
    </location>
</feature>
<evidence type="ECO:0000313" key="3">
    <source>
        <dbReference type="Proteomes" id="UP001205919"/>
    </source>
</evidence>
<organism evidence="2 3">
    <name type="scientific">Cloacibacillus evryensis</name>
    <dbReference type="NCBI Taxonomy" id="508460"/>
    <lineage>
        <taxon>Bacteria</taxon>
        <taxon>Thermotogati</taxon>
        <taxon>Synergistota</taxon>
        <taxon>Synergistia</taxon>
        <taxon>Synergistales</taxon>
        <taxon>Synergistaceae</taxon>
        <taxon>Cloacibacillus</taxon>
    </lineage>
</organism>
<dbReference type="Proteomes" id="UP001205919">
    <property type="component" value="Unassembled WGS sequence"/>
</dbReference>
<proteinExistence type="predicted"/>
<protein>
    <submittedName>
        <fullName evidence="2">Uncharacterized protein</fullName>
    </submittedName>
</protein>
<feature type="signal peptide" evidence="1">
    <location>
        <begin position="1"/>
        <end position="26"/>
    </location>
</feature>
<dbReference type="AlphaFoldDB" id="A0AAW5K7J2"/>
<keyword evidence="3" id="KW-1185">Reference proteome</keyword>
<sequence length="398" mass="42164">MRAVKILLRVITLVVVLTVSSAAALASPAVSDNYQKIPLNGLNVGGTLVDDSVWAFPEPPDTELQNMIKEDAGNGLCQLLGNSEILTAWQAYCSASGSGGVILLETTDGVPPAVANDAKAFITRLDIDWSPKPPVSTYVLVEAVDGIAVDSANKTIAIKPAKTLSFEKDKPYAIFIAKGGPGPAPDHEPEPAKPFIISKDYEEYPVASIDVSVDEPLPAGISPVNVKRREKGLDGWRGTINKYIGTDDTLDSIDWPEGFKKDDLISLSALTAVGVTIDYDKETASDGDVTFHIRIGGFKGAFAGSPCVFIVDPGTKPYRLTAFPARYDAETATVTFTVAGYKKYFSFAIPIIGDVKLKSQPVPEPPGSGGSSGGCSAAPWGVFITLGAAWLCLKARKK</sequence>
<gene>
    <name evidence="2" type="ORF">NE630_11775</name>
</gene>
<reference evidence="2 3" key="1">
    <citation type="submission" date="2022-06" db="EMBL/GenBank/DDBJ databases">
        <title>Isolation of gut microbiota from human fecal samples.</title>
        <authorList>
            <person name="Pamer E.G."/>
            <person name="Barat B."/>
            <person name="Waligurski E."/>
            <person name="Medina S."/>
            <person name="Paddock L."/>
            <person name="Mostad J."/>
        </authorList>
    </citation>
    <scope>NUCLEOTIDE SEQUENCE [LARGE SCALE GENOMIC DNA]</scope>
    <source>
        <strain evidence="2 3">DFI.9.90</strain>
    </source>
</reference>
<name>A0AAW5K7J2_9BACT</name>
<accession>A0AAW5K7J2</accession>
<keyword evidence="1" id="KW-0732">Signal</keyword>
<dbReference type="EMBL" id="JANFYT010000027">
    <property type="protein sequence ID" value="MCQ4815110.1"/>
    <property type="molecule type" value="Genomic_DNA"/>
</dbReference>
<comment type="caution">
    <text evidence="2">The sequence shown here is derived from an EMBL/GenBank/DDBJ whole genome shotgun (WGS) entry which is preliminary data.</text>
</comment>